<gene>
    <name evidence="3" type="primary">clsC</name>
    <name evidence="3" type="ORF">NTG6680_2078</name>
</gene>
<keyword evidence="3" id="KW-0808">Transferase</keyword>
<dbReference type="CDD" id="cd09113">
    <property type="entry name" value="PLDc_ymdC_like_2"/>
    <property type="match status" value="1"/>
</dbReference>
<dbReference type="SUPFAM" id="SSF56024">
    <property type="entry name" value="Phospholipase D/nuclease"/>
    <property type="match status" value="2"/>
</dbReference>
<sequence length="509" mass="56154">MKAGLLRLCAATGVALLCACSKLPTLEGRSISVAVPESDETSLGVAVQPLRHAHPGLSGIVALPDGHDAFAARATLADAAQRSLDVQYYIWRNDLSGSLLFDALRRAAERGVRVRLLLDDHNTRDLDDVLRSLDAHPNIEVRLFNPFRHRKWRVLDYVTDFSRVNRRMHNKSFTADNQVTVIGGRNVGDEYFDATAGVLFVDLDVLAIGSVVTQVSSDFDKYWASDSAYPLDRLLPPRSRDADSAPSVPPEGSSDAVRAYRQAIAQSAFVRDLQARRLPFEWARTEFVSDDPAKALGRAASSDYLWARLRRVVPPAATELQLVSPYFVPTESGAAFFSDMARRGVRVSILTNSLEATDVPAVHSGYVRWREPLLAAGVCLFELKRESAAPPTRHRLFGGSSSSSLHAKTFVVDRSLLFVGSFNFDPRSARLNTELGFVIHSPTLAATAANIFAGRVQTRAYSVQLTDGRLGWIEQRSEGQLLHKQEPHAGFWRRLGVSVLSVLPIEWLL</sequence>
<dbReference type="SMART" id="SM00155">
    <property type="entry name" value="PLDc"/>
    <property type="match status" value="2"/>
</dbReference>
<dbReference type="PANTHER" id="PTHR21248:SF12">
    <property type="entry name" value="CARDIOLIPIN SYNTHASE C"/>
    <property type="match status" value="1"/>
</dbReference>
<dbReference type="Proteomes" id="UP000839052">
    <property type="component" value="Chromosome"/>
</dbReference>
<dbReference type="InterPro" id="IPR001736">
    <property type="entry name" value="PLipase_D/transphosphatidylase"/>
</dbReference>
<accession>A0ABM8Z0E1</accession>
<dbReference type="EC" id="2.7.8.-" evidence="3"/>
<evidence type="ECO:0000313" key="3">
    <source>
        <dbReference type="EMBL" id="CAG9933327.1"/>
    </source>
</evidence>
<protein>
    <submittedName>
        <fullName evidence="3">Cardiolipin synthase C</fullName>
        <ecNumber evidence="3">2.7.8.-</ecNumber>
    </submittedName>
</protein>
<organism evidence="3 4">
    <name type="scientific">Candidatus Nitrotoga arctica</name>
    <dbReference type="NCBI Taxonomy" id="453162"/>
    <lineage>
        <taxon>Bacteria</taxon>
        <taxon>Pseudomonadati</taxon>
        <taxon>Pseudomonadota</taxon>
        <taxon>Betaproteobacteria</taxon>
        <taxon>Nitrosomonadales</taxon>
        <taxon>Gallionellaceae</taxon>
        <taxon>Candidatus Nitrotoga</taxon>
    </lineage>
</organism>
<feature type="domain" description="PLD phosphodiesterase" evidence="2">
    <location>
        <begin position="401"/>
        <end position="428"/>
    </location>
</feature>
<feature type="domain" description="PLD phosphodiesterase" evidence="2">
    <location>
        <begin position="164"/>
        <end position="191"/>
    </location>
</feature>
<dbReference type="InterPro" id="IPR025202">
    <property type="entry name" value="PLD-like_dom"/>
</dbReference>
<dbReference type="CDD" id="cd09111">
    <property type="entry name" value="PLDc_ymdC_like_1"/>
    <property type="match status" value="1"/>
</dbReference>
<dbReference type="GO" id="GO:0016740">
    <property type="term" value="F:transferase activity"/>
    <property type="evidence" value="ECO:0007669"/>
    <property type="project" value="UniProtKB-KW"/>
</dbReference>
<dbReference type="PROSITE" id="PS51257">
    <property type="entry name" value="PROKAR_LIPOPROTEIN"/>
    <property type="match status" value="1"/>
</dbReference>
<dbReference type="PROSITE" id="PS50035">
    <property type="entry name" value="PLD"/>
    <property type="match status" value="2"/>
</dbReference>
<reference evidence="3 4" key="1">
    <citation type="submission" date="2021-10" db="EMBL/GenBank/DDBJ databases">
        <authorList>
            <person name="Koch H."/>
        </authorList>
    </citation>
    <scope>NUCLEOTIDE SEQUENCE [LARGE SCALE GENOMIC DNA]</scope>
    <source>
        <strain evidence="3">6680</strain>
    </source>
</reference>
<proteinExistence type="predicted"/>
<keyword evidence="4" id="KW-1185">Reference proteome</keyword>
<evidence type="ECO:0000259" key="2">
    <source>
        <dbReference type="PROSITE" id="PS50035"/>
    </source>
</evidence>
<name>A0ABM8Z0E1_9PROT</name>
<dbReference type="PANTHER" id="PTHR21248">
    <property type="entry name" value="CARDIOLIPIN SYNTHASE"/>
    <property type="match status" value="1"/>
</dbReference>
<dbReference type="Gene3D" id="3.30.870.10">
    <property type="entry name" value="Endonuclease Chain A"/>
    <property type="match status" value="2"/>
</dbReference>
<dbReference type="EMBL" id="OU912926">
    <property type="protein sequence ID" value="CAG9933327.1"/>
    <property type="molecule type" value="Genomic_DNA"/>
</dbReference>
<feature type="region of interest" description="Disordered" evidence="1">
    <location>
        <begin position="235"/>
        <end position="256"/>
    </location>
</feature>
<dbReference type="Pfam" id="PF13091">
    <property type="entry name" value="PLDc_2"/>
    <property type="match status" value="2"/>
</dbReference>
<evidence type="ECO:0000256" key="1">
    <source>
        <dbReference type="SAM" id="MobiDB-lite"/>
    </source>
</evidence>
<evidence type="ECO:0000313" key="4">
    <source>
        <dbReference type="Proteomes" id="UP000839052"/>
    </source>
</evidence>